<dbReference type="InterPro" id="IPR009081">
    <property type="entry name" value="PP-bd_ACP"/>
</dbReference>
<sequence>MNARLTSEERQWLHSLIREKLELGREEWIEDTTDVRELPGIDSMKILRLVAGIELGFHVDLGFEAIPEVQTVQDIERLICQARERYAVNAPSD</sequence>
<name>A0A1G7QH39_9PSEU</name>
<organism evidence="2 3">
    <name type="scientific">Lentzea fradiae</name>
    <dbReference type="NCBI Taxonomy" id="200378"/>
    <lineage>
        <taxon>Bacteria</taxon>
        <taxon>Bacillati</taxon>
        <taxon>Actinomycetota</taxon>
        <taxon>Actinomycetes</taxon>
        <taxon>Pseudonocardiales</taxon>
        <taxon>Pseudonocardiaceae</taxon>
        <taxon>Lentzea</taxon>
    </lineage>
</organism>
<dbReference type="STRING" id="200378.SAMN05216553_104419"/>
<dbReference type="Gene3D" id="1.10.1200.10">
    <property type="entry name" value="ACP-like"/>
    <property type="match status" value="1"/>
</dbReference>
<dbReference type="Proteomes" id="UP000199623">
    <property type="component" value="Unassembled WGS sequence"/>
</dbReference>
<dbReference type="EMBL" id="FNCC01000004">
    <property type="protein sequence ID" value="SDF97279.1"/>
    <property type="molecule type" value="Genomic_DNA"/>
</dbReference>
<keyword evidence="3" id="KW-1185">Reference proteome</keyword>
<dbReference type="OrthoDB" id="3629761at2"/>
<gene>
    <name evidence="2" type="ORF">SAMN05216553_104419</name>
</gene>
<dbReference type="InterPro" id="IPR036736">
    <property type="entry name" value="ACP-like_sf"/>
</dbReference>
<dbReference type="PROSITE" id="PS50075">
    <property type="entry name" value="CARRIER"/>
    <property type="match status" value="1"/>
</dbReference>
<reference evidence="3" key="1">
    <citation type="submission" date="2016-10" db="EMBL/GenBank/DDBJ databases">
        <authorList>
            <person name="Varghese N."/>
            <person name="Submissions S."/>
        </authorList>
    </citation>
    <scope>NUCLEOTIDE SEQUENCE [LARGE SCALE GENOMIC DNA]</scope>
    <source>
        <strain evidence="3">CGMCC 4.3506</strain>
    </source>
</reference>
<proteinExistence type="predicted"/>
<evidence type="ECO:0000313" key="3">
    <source>
        <dbReference type="Proteomes" id="UP000199623"/>
    </source>
</evidence>
<evidence type="ECO:0000313" key="2">
    <source>
        <dbReference type="EMBL" id="SDF97279.1"/>
    </source>
</evidence>
<dbReference type="SUPFAM" id="SSF47336">
    <property type="entry name" value="ACP-like"/>
    <property type="match status" value="1"/>
</dbReference>
<dbReference type="AlphaFoldDB" id="A0A1G7QH39"/>
<feature type="domain" description="Carrier" evidence="1">
    <location>
        <begin position="7"/>
        <end position="83"/>
    </location>
</feature>
<protein>
    <submittedName>
        <fullName evidence="2">Acyl carrier protein</fullName>
    </submittedName>
</protein>
<evidence type="ECO:0000259" key="1">
    <source>
        <dbReference type="PROSITE" id="PS50075"/>
    </source>
</evidence>
<accession>A0A1G7QH39</accession>
<dbReference type="RefSeq" id="WP_090048404.1">
    <property type="nucleotide sequence ID" value="NZ_FNCC01000004.1"/>
</dbReference>
<dbReference type="Pfam" id="PF00550">
    <property type="entry name" value="PP-binding"/>
    <property type="match status" value="1"/>
</dbReference>